<dbReference type="GO" id="GO:0008324">
    <property type="term" value="F:monoatomic cation transmembrane transporter activity"/>
    <property type="evidence" value="ECO:0007669"/>
    <property type="project" value="InterPro"/>
</dbReference>
<dbReference type="PANTHER" id="PTHR30445:SF3">
    <property type="entry name" value="TRANSPORT PROTEIN YIDE-RELATED"/>
    <property type="match status" value="1"/>
</dbReference>
<evidence type="ECO:0000256" key="1">
    <source>
        <dbReference type="ARBA" id="ARBA00004651"/>
    </source>
</evidence>
<evidence type="ECO:0000256" key="2">
    <source>
        <dbReference type="ARBA" id="ARBA00009854"/>
    </source>
</evidence>
<dbReference type="InterPro" id="IPR006512">
    <property type="entry name" value="YidE_YbjL"/>
</dbReference>
<dbReference type="Gene3D" id="3.30.70.1450">
    <property type="entry name" value="Regulator of K+ conductance, C-terminal domain"/>
    <property type="match status" value="2"/>
</dbReference>
<feature type="transmembrane region" description="Helical" evidence="8">
    <location>
        <begin position="462"/>
        <end position="486"/>
    </location>
</feature>
<dbReference type="OrthoDB" id="9155749at2"/>
<dbReference type="GO" id="GO:0006813">
    <property type="term" value="P:potassium ion transport"/>
    <property type="evidence" value="ECO:0007669"/>
    <property type="project" value="InterPro"/>
</dbReference>
<dbReference type="RefSeq" id="WP_099153316.1">
    <property type="nucleotide sequence ID" value="NZ_PDUD01000033.1"/>
</dbReference>
<feature type="transmembrane region" description="Helical" evidence="8">
    <location>
        <begin position="12"/>
        <end position="45"/>
    </location>
</feature>
<evidence type="ECO:0000313" key="11">
    <source>
        <dbReference type="Proteomes" id="UP000223913"/>
    </source>
</evidence>
<feature type="transmembrane region" description="Helical" evidence="8">
    <location>
        <begin position="522"/>
        <end position="543"/>
    </location>
</feature>
<comment type="subcellular location">
    <subcellularLocation>
        <location evidence="1">Cell membrane</location>
        <topology evidence="1">Multi-pass membrane protein</topology>
    </subcellularLocation>
</comment>
<feature type="transmembrane region" description="Helical" evidence="8">
    <location>
        <begin position="369"/>
        <end position="387"/>
    </location>
</feature>
<sequence>MIEAFKESPLLLLFVVSAIGYLVGKISIGGAKLGSAAVLFVGLGFGALDPELSVPQIIIVLGLSMFVYTIGISSGSGFFHTFKKHGLTNSLFILGVISFSGLITAGFHFLWNLDAATSSGMLSGTNTNTPALAGLLDLINKSPNVVDRDAFTDNAVVGYSITYPMGVLGGMMAIGLMRRWLKVDFRKEEWRLQSLYPVNENLTRWSVEVTNPKLTMHTIRDLFQHFSSNLVFGRMKRGESSFLPNMDTTLQINDQMVLVGNEETVKEATALIGEKLETELSFDRTVFDAQRLFVSNPVVAGQKIASLNLAEKYSAIITRVKRGDMDLLANGDTILELGDQVLVVARRKDLPAIAEIFGNSYDDLSQIDLLSFGSGMALGLLLGMISFQLPGDFSFKLGFAGGPLIVGLLLGALRRSGPVVWTLPYSANLTLRQMGLILLLAGIGIRSGHTFLNTLLQGDGLFLFGAGWVISFFTAIAGLFVGYKFLKIPYSLLSGMLSNQPAVLEYSTTLAGNKLPNAGFTMIFPVSMIVKLILVQVLFGWLIG</sequence>
<evidence type="ECO:0000259" key="9">
    <source>
        <dbReference type="PROSITE" id="PS51202"/>
    </source>
</evidence>
<dbReference type="GO" id="GO:0005886">
    <property type="term" value="C:plasma membrane"/>
    <property type="evidence" value="ECO:0007669"/>
    <property type="project" value="UniProtKB-SubCell"/>
</dbReference>
<evidence type="ECO:0000256" key="5">
    <source>
        <dbReference type="ARBA" id="ARBA00022692"/>
    </source>
</evidence>
<reference evidence="10 11" key="1">
    <citation type="submission" date="2017-10" db="EMBL/GenBank/DDBJ databases">
        <title>The draft genome sequence of Lewinella nigricans NBRC 102662.</title>
        <authorList>
            <person name="Wang K."/>
        </authorList>
    </citation>
    <scope>NUCLEOTIDE SEQUENCE [LARGE SCALE GENOMIC DNA]</scope>
    <source>
        <strain evidence="10 11">NBRC 102662</strain>
    </source>
</reference>
<name>A0A2D0N472_FLAN2</name>
<dbReference type="Pfam" id="PF02080">
    <property type="entry name" value="TrkA_C"/>
    <property type="match status" value="1"/>
</dbReference>
<feature type="transmembrane region" description="Helical" evidence="8">
    <location>
        <begin position="156"/>
        <end position="177"/>
    </location>
</feature>
<organism evidence="10 11">
    <name type="scientific">Flavilitoribacter nigricans (strain ATCC 23147 / DSM 23189 / NBRC 102662 / NCIMB 1420 / SS-2)</name>
    <name type="common">Lewinella nigricans</name>
    <dbReference type="NCBI Taxonomy" id="1122177"/>
    <lineage>
        <taxon>Bacteria</taxon>
        <taxon>Pseudomonadati</taxon>
        <taxon>Bacteroidota</taxon>
        <taxon>Saprospiria</taxon>
        <taxon>Saprospirales</taxon>
        <taxon>Lewinellaceae</taxon>
        <taxon>Flavilitoribacter</taxon>
    </lineage>
</organism>
<protein>
    <recommendedName>
        <fullName evidence="9">RCK C-terminal domain-containing protein</fullName>
    </recommendedName>
</protein>
<proteinExistence type="inferred from homology"/>
<dbReference type="InterPro" id="IPR036721">
    <property type="entry name" value="RCK_C_sf"/>
</dbReference>
<keyword evidence="4" id="KW-1003">Cell membrane</keyword>
<dbReference type="AlphaFoldDB" id="A0A2D0N472"/>
<keyword evidence="11" id="KW-1185">Reference proteome</keyword>
<dbReference type="NCBIfam" id="TIGR01625">
    <property type="entry name" value="YidE_YbjL_dupl"/>
    <property type="match status" value="2"/>
</dbReference>
<keyword evidence="6 8" id="KW-1133">Transmembrane helix</keyword>
<keyword evidence="7 8" id="KW-0472">Membrane</keyword>
<dbReference type="SUPFAM" id="SSF116726">
    <property type="entry name" value="TrkA C-terminal domain-like"/>
    <property type="match status" value="2"/>
</dbReference>
<feature type="domain" description="RCK C-terminal" evidence="9">
    <location>
        <begin position="274"/>
        <end position="359"/>
    </location>
</feature>
<feature type="transmembrane region" description="Helical" evidence="8">
    <location>
        <begin position="434"/>
        <end position="456"/>
    </location>
</feature>
<dbReference type="PANTHER" id="PTHR30445">
    <property type="entry name" value="K(+)_H(+) ANTIPORTER SUBUNIT KHTT"/>
    <property type="match status" value="1"/>
</dbReference>
<dbReference type="InterPro" id="IPR006037">
    <property type="entry name" value="RCK_C"/>
</dbReference>
<evidence type="ECO:0000256" key="4">
    <source>
        <dbReference type="ARBA" id="ARBA00022475"/>
    </source>
</evidence>
<dbReference type="InterPro" id="IPR050144">
    <property type="entry name" value="AAE_transporter"/>
</dbReference>
<dbReference type="Proteomes" id="UP000223913">
    <property type="component" value="Unassembled WGS sequence"/>
</dbReference>
<evidence type="ECO:0000313" key="10">
    <source>
        <dbReference type="EMBL" id="PHN03188.1"/>
    </source>
</evidence>
<feature type="transmembrane region" description="Helical" evidence="8">
    <location>
        <begin position="91"/>
        <end position="111"/>
    </location>
</feature>
<evidence type="ECO:0000256" key="3">
    <source>
        <dbReference type="ARBA" id="ARBA00022448"/>
    </source>
</evidence>
<dbReference type="Pfam" id="PF06826">
    <property type="entry name" value="Asp-Al_Ex"/>
    <property type="match status" value="2"/>
</dbReference>
<comment type="similarity">
    <text evidence="2">Belongs to the AAE transporter (TC 2.A.81) family.</text>
</comment>
<keyword evidence="5 8" id="KW-0812">Transmembrane</keyword>
<accession>A0A2D0N472</accession>
<evidence type="ECO:0000256" key="7">
    <source>
        <dbReference type="ARBA" id="ARBA00023136"/>
    </source>
</evidence>
<dbReference type="EMBL" id="PDUD01000033">
    <property type="protein sequence ID" value="PHN03188.1"/>
    <property type="molecule type" value="Genomic_DNA"/>
</dbReference>
<keyword evidence="3" id="KW-0813">Transport</keyword>
<comment type="caution">
    <text evidence="10">The sequence shown here is derived from an EMBL/GenBank/DDBJ whole genome shotgun (WGS) entry which is preliminary data.</text>
</comment>
<evidence type="ECO:0000256" key="6">
    <source>
        <dbReference type="ARBA" id="ARBA00022989"/>
    </source>
</evidence>
<feature type="transmembrane region" description="Helical" evidence="8">
    <location>
        <begin position="57"/>
        <end position="79"/>
    </location>
</feature>
<dbReference type="PROSITE" id="PS51202">
    <property type="entry name" value="RCK_C"/>
    <property type="match status" value="1"/>
</dbReference>
<gene>
    <name evidence="10" type="ORF">CRP01_27730</name>
</gene>
<evidence type="ECO:0000256" key="8">
    <source>
        <dbReference type="SAM" id="Phobius"/>
    </source>
</evidence>